<proteinExistence type="predicted"/>
<accession>A0A284S9K7</accession>
<dbReference type="AlphaFoldDB" id="A0A284S9K7"/>
<organism evidence="1 2">
    <name type="scientific">Armillaria ostoyae</name>
    <name type="common">Armillaria root rot fungus</name>
    <dbReference type="NCBI Taxonomy" id="47428"/>
    <lineage>
        <taxon>Eukaryota</taxon>
        <taxon>Fungi</taxon>
        <taxon>Dikarya</taxon>
        <taxon>Basidiomycota</taxon>
        <taxon>Agaricomycotina</taxon>
        <taxon>Agaricomycetes</taxon>
        <taxon>Agaricomycetidae</taxon>
        <taxon>Agaricales</taxon>
        <taxon>Marasmiineae</taxon>
        <taxon>Physalacriaceae</taxon>
        <taxon>Armillaria</taxon>
    </lineage>
</organism>
<sequence length="88" mass="10215">METTARRLIRVRCMRRSTRTLVHDIRKRKKIRESAESYAVLVLQGFDENIRLDGMRGIPRPRAGLALMTSRRSTLIFPPKATCNCRKS</sequence>
<protein>
    <submittedName>
        <fullName evidence="1">Uncharacterized protein</fullName>
    </submittedName>
</protein>
<gene>
    <name evidence="1" type="ORF">ARMOST_21239</name>
</gene>
<keyword evidence="2" id="KW-1185">Reference proteome</keyword>
<evidence type="ECO:0000313" key="2">
    <source>
        <dbReference type="Proteomes" id="UP000219338"/>
    </source>
</evidence>
<reference evidence="2" key="1">
    <citation type="journal article" date="2017" name="Nat. Ecol. Evol.">
        <title>Genome expansion and lineage-specific genetic innovations in the forest pathogenic fungi Armillaria.</title>
        <authorList>
            <person name="Sipos G."/>
            <person name="Prasanna A.N."/>
            <person name="Walter M.C."/>
            <person name="O'Connor E."/>
            <person name="Balint B."/>
            <person name="Krizsan K."/>
            <person name="Kiss B."/>
            <person name="Hess J."/>
            <person name="Varga T."/>
            <person name="Slot J."/>
            <person name="Riley R."/>
            <person name="Boka B."/>
            <person name="Rigling D."/>
            <person name="Barry K."/>
            <person name="Lee J."/>
            <person name="Mihaltcheva S."/>
            <person name="LaButti K."/>
            <person name="Lipzen A."/>
            <person name="Waldron R."/>
            <person name="Moloney N.M."/>
            <person name="Sperisen C."/>
            <person name="Kredics L."/>
            <person name="Vagvoelgyi C."/>
            <person name="Patrignani A."/>
            <person name="Fitzpatrick D."/>
            <person name="Nagy I."/>
            <person name="Doyle S."/>
            <person name="Anderson J.B."/>
            <person name="Grigoriev I.V."/>
            <person name="Gueldener U."/>
            <person name="Muensterkoetter M."/>
            <person name="Nagy L.G."/>
        </authorList>
    </citation>
    <scope>NUCLEOTIDE SEQUENCE [LARGE SCALE GENOMIC DNA]</scope>
    <source>
        <strain evidence="2">C18/9</strain>
    </source>
</reference>
<name>A0A284S9K7_ARMOS</name>
<dbReference type="Proteomes" id="UP000219338">
    <property type="component" value="Unassembled WGS sequence"/>
</dbReference>
<evidence type="ECO:0000313" key="1">
    <source>
        <dbReference type="EMBL" id="SJL17679.1"/>
    </source>
</evidence>
<dbReference type="EMBL" id="FUEG01000047">
    <property type="protein sequence ID" value="SJL17679.1"/>
    <property type="molecule type" value="Genomic_DNA"/>
</dbReference>